<reference evidence="2" key="1">
    <citation type="submission" date="2019-12" db="EMBL/GenBank/DDBJ databases">
        <authorList>
            <person name="Scholes J."/>
        </authorList>
    </citation>
    <scope>NUCLEOTIDE SEQUENCE</scope>
</reference>
<keyword evidence="3" id="KW-1185">Reference proteome</keyword>
<protein>
    <submittedName>
        <fullName evidence="2">Uncharacterized protein</fullName>
    </submittedName>
</protein>
<evidence type="ECO:0000313" key="2">
    <source>
        <dbReference type="EMBL" id="CAA0809886.1"/>
    </source>
</evidence>
<accession>A0A9N7MLR8</accession>
<keyword evidence="1" id="KW-0472">Membrane</keyword>
<dbReference type="PANTHER" id="PTHR36322:SF3">
    <property type="entry name" value="TRANSMEMBRANE PROTEIN"/>
    <property type="match status" value="1"/>
</dbReference>
<gene>
    <name evidence="2" type="ORF">SHERM_11795</name>
</gene>
<name>A0A9N7MLR8_STRHE</name>
<organism evidence="2 3">
    <name type="scientific">Striga hermonthica</name>
    <name type="common">Purple witchweed</name>
    <name type="synonym">Buchnera hermonthica</name>
    <dbReference type="NCBI Taxonomy" id="68872"/>
    <lineage>
        <taxon>Eukaryota</taxon>
        <taxon>Viridiplantae</taxon>
        <taxon>Streptophyta</taxon>
        <taxon>Embryophyta</taxon>
        <taxon>Tracheophyta</taxon>
        <taxon>Spermatophyta</taxon>
        <taxon>Magnoliopsida</taxon>
        <taxon>eudicotyledons</taxon>
        <taxon>Gunneridae</taxon>
        <taxon>Pentapetalae</taxon>
        <taxon>asterids</taxon>
        <taxon>lamiids</taxon>
        <taxon>Lamiales</taxon>
        <taxon>Orobanchaceae</taxon>
        <taxon>Buchnereae</taxon>
        <taxon>Striga</taxon>
    </lineage>
</organism>
<dbReference type="PANTHER" id="PTHR36322">
    <property type="entry name" value="TRANSMEMBRANE PROTEIN"/>
    <property type="match status" value="1"/>
</dbReference>
<keyword evidence="1" id="KW-0812">Transmembrane</keyword>
<evidence type="ECO:0000256" key="1">
    <source>
        <dbReference type="SAM" id="Phobius"/>
    </source>
</evidence>
<feature type="transmembrane region" description="Helical" evidence="1">
    <location>
        <begin position="66"/>
        <end position="93"/>
    </location>
</feature>
<dbReference type="AlphaFoldDB" id="A0A9N7MLR8"/>
<dbReference type="OrthoDB" id="1723207at2759"/>
<dbReference type="Proteomes" id="UP001153555">
    <property type="component" value="Unassembled WGS sequence"/>
</dbReference>
<dbReference type="EMBL" id="CACSLK010004199">
    <property type="protein sequence ID" value="CAA0809886.1"/>
    <property type="molecule type" value="Genomic_DNA"/>
</dbReference>
<evidence type="ECO:0000313" key="3">
    <source>
        <dbReference type="Proteomes" id="UP001153555"/>
    </source>
</evidence>
<keyword evidence="1" id="KW-1133">Transmembrane helix</keyword>
<sequence length="166" mass="18707">MWGWAADRHWWCSFVTGKLQKRPDRSSLLLLPTHGRHGDAAGSFYSPFSAAIRVLASWLDRRRWRYLVLVLCSPLLVPLVLAACPFVCAAEIWRIARRKRRRRAEECGGDGGGDEVGLLQRYLEDQLMLVFGSVCVCGDDDRSVEDEGDGDGIDVKYLDSARPLLQ</sequence>
<comment type="caution">
    <text evidence="2">The sequence shown here is derived from an EMBL/GenBank/DDBJ whole genome shotgun (WGS) entry which is preliminary data.</text>
</comment>
<proteinExistence type="predicted"/>